<feature type="domain" description="AB hydrolase-1" evidence="4">
    <location>
        <begin position="135"/>
        <end position="183"/>
    </location>
</feature>
<dbReference type="PANTHER" id="PTHR46197">
    <property type="entry name" value="PROTEIN ABHD14B-LIKE"/>
    <property type="match status" value="1"/>
</dbReference>
<dbReference type="PDB" id="3BDI">
    <property type="method" value="X-ray"/>
    <property type="resolution" value="1.45 A"/>
    <property type="chains" value="A=1-197"/>
</dbReference>
<proteinExistence type="evidence at protein level"/>
<dbReference type="Pfam" id="PF00561">
    <property type="entry name" value="Abhydrolase_1"/>
    <property type="match status" value="2"/>
</dbReference>
<dbReference type="InterPro" id="IPR000073">
    <property type="entry name" value="AB_hydrolase_1"/>
</dbReference>
<dbReference type="AlphaFoldDB" id="Q9HLN3"/>
<evidence type="ECO:0000313" key="5">
    <source>
        <dbReference type="EMBL" id="CAC11340.1"/>
    </source>
</evidence>
<gene>
    <name evidence="5" type="ordered locus">Ta0194</name>
</gene>
<dbReference type="InParanoid" id="Q9HLN3"/>
<dbReference type="FunCoup" id="Q9HLN3">
    <property type="interactions" value="6"/>
</dbReference>
<dbReference type="eggNOG" id="arCOG01648">
    <property type="taxonomic scope" value="Archaea"/>
</dbReference>
<keyword evidence="6" id="KW-1185">Reference proteome</keyword>
<dbReference type="ESTHER" id="theac-TACID1.191">
    <property type="family name" value="CIB-CCG1-interacting-factor-B"/>
</dbReference>
<evidence type="ECO:0000256" key="3">
    <source>
        <dbReference type="ARBA" id="ARBA00037942"/>
    </source>
</evidence>
<dbReference type="DNASU" id="1456984"/>
<dbReference type="PANTHER" id="PTHR46197:SF3">
    <property type="entry name" value="AB HYDROLASE-1 DOMAIN-CONTAINING PROTEIN"/>
    <property type="match status" value="1"/>
</dbReference>
<comment type="similarity">
    <text evidence="3">Belongs to the AB hydrolase superfamily. ABHD14 family.</text>
</comment>
<dbReference type="EMBL" id="AL445063">
    <property type="protein sequence ID" value="CAC11340.1"/>
    <property type="molecule type" value="Genomic_DNA"/>
</dbReference>
<dbReference type="EvolutionaryTrace" id="Q9HLN3"/>
<keyword evidence="7" id="KW-0002">3D-structure</keyword>
<sequence length="197" mass="22009">MNGTRVFQRKMVTDSNRRSIALFHGYSFTSMDWDKADLFNNYSKIGYNVYAPDYPGFGRSASSEKYGIDRGDLKHAAEFIRDYLKANGVARSVIMGASMGGGMVIMTTLQYPDIVDGIIAVAPAWVESLKGDMKKIRQKTLLVWGSKDHVVPIALSKEYASIISGSRLEIVEGSGHPVYIKKPEEFVRITVDFLRNL</sequence>
<dbReference type="SUPFAM" id="SSF53474">
    <property type="entry name" value="alpha/beta-Hydrolases"/>
    <property type="match status" value="1"/>
</dbReference>
<evidence type="ECO:0007829" key="7">
    <source>
        <dbReference type="PDB" id="3BDI"/>
    </source>
</evidence>
<keyword evidence="2" id="KW-0963">Cytoplasm</keyword>
<dbReference type="HOGENOM" id="CLU_020336_28_1_2"/>
<protein>
    <recommendedName>
        <fullName evidence="4">AB hydrolase-1 domain-containing protein</fullName>
    </recommendedName>
</protein>
<comment type="subcellular location">
    <subcellularLocation>
        <location evidence="1">Cytoplasm</location>
    </subcellularLocation>
</comment>
<dbReference type="GO" id="GO:0005737">
    <property type="term" value="C:cytoplasm"/>
    <property type="evidence" value="ECO:0007669"/>
    <property type="project" value="UniProtKB-SubCell"/>
</dbReference>
<evidence type="ECO:0000256" key="2">
    <source>
        <dbReference type="ARBA" id="ARBA00022490"/>
    </source>
</evidence>
<dbReference type="KEGG" id="tac:Ta0194"/>
<evidence type="ECO:0000313" key="6">
    <source>
        <dbReference type="Proteomes" id="UP000001024"/>
    </source>
</evidence>
<dbReference type="InterPro" id="IPR029058">
    <property type="entry name" value="AB_hydrolase_fold"/>
</dbReference>
<evidence type="ECO:0000256" key="1">
    <source>
        <dbReference type="ARBA" id="ARBA00004496"/>
    </source>
</evidence>
<name>Q9HLN3_THEAC</name>
<dbReference type="PaxDb" id="273075-Ta0194m"/>
<dbReference type="SMR" id="Q9HLN3"/>
<feature type="domain" description="AB hydrolase-1" evidence="4">
    <location>
        <begin position="22"/>
        <end position="130"/>
    </location>
</feature>
<dbReference type="Gene3D" id="3.40.50.1820">
    <property type="entry name" value="alpha/beta hydrolase"/>
    <property type="match status" value="1"/>
</dbReference>
<evidence type="ECO:0000259" key="4">
    <source>
        <dbReference type="Pfam" id="PF00561"/>
    </source>
</evidence>
<dbReference type="EnsemblBacteria" id="CAC11340">
    <property type="protein sequence ID" value="CAC11340"/>
    <property type="gene ID" value="CAC11340"/>
</dbReference>
<dbReference type="PRINTS" id="PR00111">
    <property type="entry name" value="ABHYDROLASE"/>
</dbReference>
<dbReference type="Proteomes" id="UP000001024">
    <property type="component" value="Chromosome"/>
</dbReference>
<reference evidence="5 6" key="1">
    <citation type="journal article" date="2000" name="Nature">
        <title>The genome sequence of the thermoacidophilic scavenger Thermoplasma acidophilum.</title>
        <authorList>
            <person name="Ruepp A."/>
            <person name="Graml W."/>
            <person name="Santos-Martinez M.L."/>
            <person name="Koretke K.K."/>
            <person name="Volker C."/>
            <person name="Mewes H.W."/>
            <person name="Frishman D."/>
            <person name="Stocker S."/>
            <person name="Lupas A.N."/>
            <person name="Baumeister W."/>
        </authorList>
    </citation>
    <scope>NUCLEOTIDE SEQUENCE [LARGE SCALE GENOMIC DNA]</scope>
    <source>
        <strain evidence="6">ATCC 25905 / DSM 1728 / JCM 9062 / NBRC 15155 / AMRC-C165</strain>
    </source>
</reference>
<accession>Q9HLN3</accession>
<dbReference type="STRING" id="273075.gene:9571410"/>
<organism evidence="5 6">
    <name type="scientific">Thermoplasma acidophilum (strain ATCC 25905 / DSM 1728 / JCM 9062 / NBRC 15155 / AMRC-C165)</name>
    <dbReference type="NCBI Taxonomy" id="273075"/>
    <lineage>
        <taxon>Archaea</taxon>
        <taxon>Methanobacteriati</taxon>
        <taxon>Thermoplasmatota</taxon>
        <taxon>Thermoplasmata</taxon>
        <taxon>Thermoplasmatales</taxon>
        <taxon>Thermoplasmataceae</taxon>
        <taxon>Thermoplasma</taxon>
    </lineage>
</organism>
<dbReference type="PDBsum" id="3BDI"/>
<reference evidence="7" key="2">
    <citation type="submission" date="2007-11" db="PDB data bank">
        <title>Crystal structure of predicted CIB-like hydrolase (NP_393672.1) from Thermoplasma acidophilum at 1.45 A resolution.</title>
        <authorList>
            <consortium name="Joint Center for Structural Genomics (JCSG)"/>
        </authorList>
    </citation>
    <scope>X-RAY CRYSTALLOGRAPHY (1.45 ANGSTROMS)</scope>
</reference>